<dbReference type="PANTHER" id="PTHR33571">
    <property type="entry name" value="SSL8005 PROTEIN"/>
    <property type="match status" value="1"/>
</dbReference>
<comment type="similarity">
    <text evidence="9">Belongs to the MntA antitoxin family.</text>
</comment>
<dbReference type="CDD" id="cd05403">
    <property type="entry name" value="NT_KNTase_like"/>
    <property type="match status" value="1"/>
</dbReference>
<evidence type="ECO:0000313" key="11">
    <source>
        <dbReference type="EMBL" id="AAT37522.1"/>
    </source>
</evidence>
<dbReference type="Pfam" id="PF01909">
    <property type="entry name" value="NTP_transf_2"/>
    <property type="match status" value="1"/>
</dbReference>
<evidence type="ECO:0000256" key="3">
    <source>
        <dbReference type="ARBA" id="ARBA00022679"/>
    </source>
</evidence>
<dbReference type="InterPro" id="IPR002934">
    <property type="entry name" value="Polymerase_NTP_transf_dom"/>
</dbReference>
<dbReference type="PANTHER" id="PTHR33571:SF12">
    <property type="entry name" value="BSL3053 PROTEIN"/>
    <property type="match status" value="1"/>
</dbReference>
<evidence type="ECO:0000256" key="9">
    <source>
        <dbReference type="ARBA" id="ARBA00038276"/>
    </source>
</evidence>
<dbReference type="AlphaFoldDB" id="Q68RS3"/>
<organism evidence="11">
    <name type="scientific">Prochloron didemni</name>
    <dbReference type="NCBI Taxonomy" id="1216"/>
    <lineage>
        <taxon>Bacteria</taxon>
        <taxon>Bacillati</taxon>
        <taxon>Cyanobacteriota</taxon>
        <taxon>Cyanophyceae</taxon>
        <taxon>Oscillatoriophycideae</taxon>
        <taxon>Chroococcales</taxon>
        <taxon>Prochloraceae</taxon>
        <taxon>Prochloron</taxon>
    </lineage>
</organism>
<dbReference type="GO" id="GO:0046872">
    <property type="term" value="F:metal ion binding"/>
    <property type="evidence" value="ECO:0007669"/>
    <property type="project" value="UniProtKB-KW"/>
</dbReference>
<keyword evidence="5" id="KW-0479">Metal-binding</keyword>
<evidence type="ECO:0000256" key="5">
    <source>
        <dbReference type="ARBA" id="ARBA00022723"/>
    </source>
</evidence>
<keyword evidence="4" id="KW-0548">Nucleotidyltransferase</keyword>
<evidence type="ECO:0000256" key="7">
    <source>
        <dbReference type="ARBA" id="ARBA00022840"/>
    </source>
</evidence>
<evidence type="ECO:0000256" key="8">
    <source>
        <dbReference type="ARBA" id="ARBA00022842"/>
    </source>
</evidence>
<dbReference type="GO" id="GO:0005524">
    <property type="term" value="F:ATP binding"/>
    <property type="evidence" value="ECO:0007669"/>
    <property type="project" value="UniProtKB-KW"/>
</dbReference>
<dbReference type="GO" id="GO:0016779">
    <property type="term" value="F:nucleotidyltransferase activity"/>
    <property type="evidence" value="ECO:0007669"/>
    <property type="project" value="UniProtKB-KW"/>
</dbReference>
<sequence length="109" mass="12492">MSISLSNTISLRPDLHIDYSQLSELCARWQIVEPALFGSVLRDDFRPDSDIDLLVQFADTAKITFFDLDAIEQQFSPFFGNRPMDLVTRNAIENSYNPIRRQNGPDLLN</sequence>
<keyword evidence="2" id="KW-1277">Toxin-antitoxin system</keyword>
<keyword evidence="7" id="KW-0067">ATP-binding</keyword>
<dbReference type="EMBL" id="AY590470">
    <property type="protein sequence ID" value="AAT37522.1"/>
    <property type="molecule type" value="Genomic_DNA"/>
</dbReference>
<keyword evidence="8" id="KW-0460">Magnesium</keyword>
<evidence type="ECO:0000259" key="10">
    <source>
        <dbReference type="Pfam" id="PF01909"/>
    </source>
</evidence>
<dbReference type="Gene3D" id="3.30.460.10">
    <property type="entry name" value="Beta Polymerase, domain 2"/>
    <property type="match status" value="1"/>
</dbReference>
<dbReference type="SUPFAM" id="SSF81301">
    <property type="entry name" value="Nucleotidyltransferase"/>
    <property type="match status" value="1"/>
</dbReference>
<evidence type="ECO:0000256" key="4">
    <source>
        <dbReference type="ARBA" id="ARBA00022695"/>
    </source>
</evidence>
<keyword evidence="6" id="KW-0547">Nucleotide-binding</keyword>
<evidence type="ECO:0000256" key="2">
    <source>
        <dbReference type="ARBA" id="ARBA00022649"/>
    </source>
</evidence>
<evidence type="ECO:0000256" key="1">
    <source>
        <dbReference type="ARBA" id="ARBA00001946"/>
    </source>
</evidence>
<feature type="domain" description="Polymerase nucleotidyl transferase" evidence="10">
    <location>
        <begin position="22"/>
        <end position="100"/>
    </location>
</feature>
<comment type="cofactor">
    <cofactor evidence="1">
        <name>Mg(2+)</name>
        <dbReference type="ChEBI" id="CHEBI:18420"/>
    </cofactor>
</comment>
<protein>
    <recommendedName>
        <fullName evidence="10">Polymerase nucleotidyl transferase domain-containing protein</fullName>
    </recommendedName>
</protein>
<dbReference type="InterPro" id="IPR052038">
    <property type="entry name" value="Type-VII_TA_antitoxin"/>
</dbReference>
<proteinExistence type="inferred from homology"/>
<name>Q68RS3_PRODI</name>
<reference evidence="11" key="1">
    <citation type="journal article" date="2004" name="J. Nat. Prod.">
        <title>Genetic evidence supports secondary metabolic diversity in Prochloron spp., the cyanobacterial symbiont of a tropical ascidian.</title>
        <authorList>
            <person name="Schmidt E.W."/>
            <person name="Sudek S."/>
            <person name="Haygood M.G."/>
        </authorList>
    </citation>
    <scope>NUCLEOTIDE SEQUENCE</scope>
</reference>
<dbReference type="InterPro" id="IPR043519">
    <property type="entry name" value="NT_sf"/>
</dbReference>
<keyword evidence="3" id="KW-0808">Transferase</keyword>
<accession>Q68RS3</accession>
<evidence type="ECO:0000256" key="6">
    <source>
        <dbReference type="ARBA" id="ARBA00022741"/>
    </source>
</evidence>